<accession>A0A137PGY6</accession>
<gene>
    <name evidence="6" type="ORF">CONCODRAFT_2638</name>
</gene>
<dbReference type="Gene3D" id="3.30.465.10">
    <property type="match status" value="1"/>
</dbReference>
<dbReference type="GO" id="GO:0003885">
    <property type="term" value="F:D-arabinono-1,4-lactone oxidase activity"/>
    <property type="evidence" value="ECO:0007669"/>
    <property type="project" value="UniProtKB-EC"/>
</dbReference>
<keyword evidence="3" id="KW-0560">Oxidoreductase</keyword>
<dbReference type="InterPro" id="IPR016169">
    <property type="entry name" value="FAD-bd_PCMH_sub2"/>
</dbReference>
<dbReference type="EC" id="1.1.3.37" evidence="2"/>
<evidence type="ECO:0000259" key="5">
    <source>
        <dbReference type="PROSITE" id="PS51387"/>
    </source>
</evidence>
<dbReference type="InterPro" id="IPR006094">
    <property type="entry name" value="Oxid_FAD_bind_N"/>
</dbReference>
<name>A0A137PGY6_CONC2</name>
<feature type="domain" description="FAD-binding PCMH-type" evidence="5">
    <location>
        <begin position="1"/>
        <end position="104"/>
    </location>
</feature>
<organism evidence="6 7">
    <name type="scientific">Conidiobolus coronatus (strain ATCC 28846 / CBS 209.66 / NRRL 28638)</name>
    <name type="common">Delacroixia coronata</name>
    <dbReference type="NCBI Taxonomy" id="796925"/>
    <lineage>
        <taxon>Eukaryota</taxon>
        <taxon>Fungi</taxon>
        <taxon>Fungi incertae sedis</taxon>
        <taxon>Zoopagomycota</taxon>
        <taxon>Entomophthoromycotina</taxon>
        <taxon>Entomophthoromycetes</taxon>
        <taxon>Entomophthorales</taxon>
        <taxon>Ancylistaceae</taxon>
        <taxon>Conidiobolus</taxon>
    </lineage>
</organism>
<dbReference type="SUPFAM" id="SSF56176">
    <property type="entry name" value="FAD-binding/transporter-associated domain-like"/>
    <property type="match status" value="1"/>
</dbReference>
<comment type="pathway">
    <text evidence="1">Cofactor biosynthesis; D-erythroascorbate biosynthesis; dehydro-D-arabinono-1,4-lactone from D-arabinose: step 2/2.</text>
</comment>
<dbReference type="PANTHER" id="PTHR43762">
    <property type="entry name" value="L-GULONOLACTONE OXIDASE"/>
    <property type="match status" value="1"/>
</dbReference>
<dbReference type="GO" id="GO:0071949">
    <property type="term" value="F:FAD binding"/>
    <property type="evidence" value="ECO:0007669"/>
    <property type="project" value="InterPro"/>
</dbReference>
<dbReference type="Proteomes" id="UP000070444">
    <property type="component" value="Unassembled WGS sequence"/>
</dbReference>
<dbReference type="AlphaFoldDB" id="A0A137PGY6"/>
<evidence type="ECO:0000256" key="2">
    <source>
        <dbReference type="ARBA" id="ARBA00013136"/>
    </source>
</evidence>
<dbReference type="PANTHER" id="PTHR43762:SF1">
    <property type="entry name" value="D-ARABINONO-1,4-LACTONE OXIDASE"/>
    <property type="match status" value="1"/>
</dbReference>
<dbReference type="UniPathway" id="UPA00771">
    <property type="reaction ID" value="UER00766"/>
</dbReference>
<reference evidence="6 7" key="1">
    <citation type="journal article" date="2015" name="Genome Biol. Evol.">
        <title>Phylogenomic analyses indicate that early fungi evolved digesting cell walls of algal ancestors of land plants.</title>
        <authorList>
            <person name="Chang Y."/>
            <person name="Wang S."/>
            <person name="Sekimoto S."/>
            <person name="Aerts A.L."/>
            <person name="Choi C."/>
            <person name="Clum A."/>
            <person name="LaButti K.M."/>
            <person name="Lindquist E.A."/>
            <person name="Yee Ngan C."/>
            <person name="Ohm R.A."/>
            <person name="Salamov A.A."/>
            <person name="Grigoriev I.V."/>
            <person name="Spatafora J.W."/>
            <person name="Berbee M.L."/>
        </authorList>
    </citation>
    <scope>NUCLEOTIDE SEQUENCE [LARGE SCALE GENOMIC DNA]</scope>
    <source>
        <strain evidence="6 7">NRRL 28638</strain>
    </source>
</reference>
<evidence type="ECO:0000256" key="4">
    <source>
        <dbReference type="ARBA" id="ARBA00033418"/>
    </source>
</evidence>
<dbReference type="Pfam" id="PF01565">
    <property type="entry name" value="FAD_binding_4"/>
    <property type="match status" value="1"/>
</dbReference>
<dbReference type="EMBL" id="KQ964425">
    <property type="protein sequence ID" value="KXN74263.1"/>
    <property type="molecule type" value="Genomic_DNA"/>
</dbReference>
<keyword evidence="7" id="KW-1185">Reference proteome</keyword>
<dbReference type="OrthoDB" id="610608at2759"/>
<dbReference type="InterPro" id="IPR010031">
    <property type="entry name" value="FAD_lactone_oxidase-like"/>
</dbReference>
<evidence type="ECO:0000256" key="1">
    <source>
        <dbReference type="ARBA" id="ARBA00005083"/>
    </source>
</evidence>
<dbReference type="InterPro" id="IPR016166">
    <property type="entry name" value="FAD-bd_PCMH"/>
</dbReference>
<dbReference type="Pfam" id="PF04030">
    <property type="entry name" value="ALO"/>
    <property type="match status" value="1"/>
</dbReference>
<proteinExistence type="predicted"/>
<dbReference type="InterPro" id="IPR036318">
    <property type="entry name" value="FAD-bd_PCMH-like_sf"/>
</dbReference>
<dbReference type="Gene3D" id="3.30.70.2520">
    <property type="match status" value="1"/>
</dbReference>
<dbReference type="PROSITE" id="PS51387">
    <property type="entry name" value="FAD_PCMH"/>
    <property type="match status" value="1"/>
</dbReference>
<dbReference type="GO" id="GO:0016020">
    <property type="term" value="C:membrane"/>
    <property type="evidence" value="ECO:0007669"/>
    <property type="project" value="InterPro"/>
</dbReference>
<dbReference type="STRING" id="796925.A0A137PGY6"/>
<dbReference type="InterPro" id="IPR007173">
    <property type="entry name" value="ALO_C"/>
</dbReference>
<protein>
    <recommendedName>
        <fullName evidence="2">D-arabinono-1,4-lactone oxidase</fullName>
        <ecNumber evidence="2">1.1.3.37</ecNumber>
    </recommendedName>
    <alternativeName>
        <fullName evidence="4">L-galactono-gamma-lactone oxidase</fullName>
    </alternativeName>
</protein>
<evidence type="ECO:0000313" key="6">
    <source>
        <dbReference type="EMBL" id="KXN74263.1"/>
    </source>
</evidence>
<evidence type="ECO:0000313" key="7">
    <source>
        <dbReference type="Proteomes" id="UP000070444"/>
    </source>
</evidence>
<sequence length="468" mass="51440">MTATIGTGLDLIDALNKLKADGVTINHIPAYGGITVGGAVSLGAHGSTLNHPNTLSEYLVGITYIDGQGNLRKIKEGDPDFNAFRVSLGLLGIFVDVTLRVVPSFKMRIHNYRIEDDLLIKSPNALVDLARKNDWFQFWWFPTSNGLVISEGSYIDNNVEGNAKTNLISGISPFAAVASGLLFQLDQLTNSKVIANEIQKQTELSLYHYNLLKQQIFTEDGYFKNPAIGTAYQLMANKCDECPWEPRLGEGPTLLPGEYSLGVSLGKLPEVIADMKDLFDKYPTAFPLIGVFFRFSPSARGIMSLSHDQETVHIEWTFSLPSNPTKNAPYGLAVMQSLTQLLVFKHGGRPHWGKNGYIYFSHKILSTKYDISNFNSAVQKYDPNGLFSNKFGNRVLGLENSSFRVSSSTNKCAIQDKCICSRDSDCPATYSCGSLIGYNVCYNAPMLQALDEIPILDDINSSVAGIAL</sequence>
<evidence type="ECO:0000256" key="3">
    <source>
        <dbReference type="ARBA" id="ARBA00023002"/>
    </source>
</evidence>